<dbReference type="AlphaFoldDB" id="A0A679ITM1"/>
<protein>
    <submittedName>
        <fullName evidence="1">Uncharacterized protein</fullName>
    </submittedName>
</protein>
<organism evidence="1">
    <name type="scientific">Variovorax paradoxus</name>
    <dbReference type="NCBI Taxonomy" id="34073"/>
    <lineage>
        <taxon>Bacteria</taxon>
        <taxon>Pseudomonadati</taxon>
        <taxon>Pseudomonadota</taxon>
        <taxon>Betaproteobacteria</taxon>
        <taxon>Burkholderiales</taxon>
        <taxon>Comamonadaceae</taxon>
        <taxon>Variovorax</taxon>
    </lineage>
</organism>
<gene>
    <name evidence="1" type="ORF">VVAX_02020</name>
</gene>
<accession>A0A679ITM1</accession>
<name>A0A679ITM1_VARPD</name>
<sequence length="93" mass="10582">MERLPSRARFAVGADRLDGLSECLALQMTIRKCGHLFPNRHRLIHFIHLLTYQRLPDWLSSSGLTLAEMASRARKMRERTVPMGQSMTSAISS</sequence>
<evidence type="ECO:0000313" key="1">
    <source>
        <dbReference type="EMBL" id="CAA2102965.1"/>
    </source>
</evidence>
<reference evidence="1" key="1">
    <citation type="submission" date="2019-12" db="EMBL/GenBank/DDBJ databases">
        <authorList>
            <person name="Cremers G."/>
        </authorList>
    </citation>
    <scope>NUCLEOTIDE SEQUENCE</scope>
    <source>
        <strain evidence="1">Vvax</strain>
    </source>
</reference>
<dbReference type="EMBL" id="LR743507">
    <property type="protein sequence ID" value="CAA2102965.1"/>
    <property type="molecule type" value="Genomic_DNA"/>
</dbReference>
<proteinExistence type="predicted"/>